<dbReference type="Proteomes" id="UP001054252">
    <property type="component" value="Unassembled WGS sequence"/>
</dbReference>
<name>A0AAV5KAS4_9ROSI</name>
<sequence>MRSNKAASMVERKMQQHVSGNMRELENNFSSPPG</sequence>
<comment type="caution">
    <text evidence="2">The sequence shown here is derived from an EMBL/GenBank/DDBJ whole genome shotgun (WGS) entry which is preliminary data.</text>
</comment>
<evidence type="ECO:0000313" key="2">
    <source>
        <dbReference type="EMBL" id="GKV21787.1"/>
    </source>
</evidence>
<proteinExistence type="predicted"/>
<reference evidence="2 3" key="1">
    <citation type="journal article" date="2021" name="Commun. Biol.">
        <title>The genome of Shorea leprosula (Dipterocarpaceae) highlights the ecological relevance of drought in aseasonal tropical rainforests.</title>
        <authorList>
            <person name="Ng K.K.S."/>
            <person name="Kobayashi M.J."/>
            <person name="Fawcett J.A."/>
            <person name="Hatakeyama M."/>
            <person name="Paape T."/>
            <person name="Ng C.H."/>
            <person name="Ang C.C."/>
            <person name="Tnah L.H."/>
            <person name="Lee C.T."/>
            <person name="Nishiyama T."/>
            <person name="Sese J."/>
            <person name="O'Brien M.J."/>
            <person name="Copetti D."/>
            <person name="Mohd Noor M.I."/>
            <person name="Ong R.C."/>
            <person name="Putra M."/>
            <person name="Sireger I.Z."/>
            <person name="Indrioko S."/>
            <person name="Kosugi Y."/>
            <person name="Izuno A."/>
            <person name="Isagi Y."/>
            <person name="Lee S.L."/>
            <person name="Shimizu K.K."/>
        </authorList>
    </citation>
    <scope>NUCLEOTIDE SEQUENCE [LARGE SCALE GENOMIC DNA]</scope>
    <source>
        <strain evidence="2">214</strain>
    </source>
</reference>
<organism evidence="2 3">
    <name type="scientific">Rubroshorea leprosula</name>
    <dbReference type="NCBI Taxonomy" id="152421"/>
    <lineage>
        <taxon>Eukaryota</taxon>
        <taxon>Viridiplantae</taxon>
        <taxon>Streptophyta</taxon>
        <taxon>Embryophyta</taxon>
        <taxon>Tracheophyta</taxon>
        <taxon>Spermatophyta</taxon>
        <taxon>Magnoliopsida</taxon>
        <taxon>eudicotyledons</taxon>
        <taxon>Gunneridae</taxon>
        <taxon>Pentapetalae</taxon>
        <taxon>rosids</taxon>
        <taxon>malvids</taxon>
        <taxon>Malvales</taxon>
        <taxon>Dipterocarpaceae</taxon>
        <taxon>Rubroshorea</taxon>
    </lineage>
</organism>
<feature type="region of interest" description="Disordered" evidence="1">
    <location>
        <begin position="1"/>
        <end position="34"/>
    </location>
</feature>
<dbReference type="EMBL" id="BPVZ01000058">
    <property type="protein sequence ID" value="GKV21787.1"/>
    <property type="molecule type" value="Genomic_DNA"/>
</dbReference>
<evidence type="ECO:0000313" key="3">
    <source>
        <dbReference type="Proteomes" id="UP001054252"/>
    </source>
</evidence>
<keyword evidence="3" id="KW-1185">Reference proteome</keyword>
<protein>
    <submittedName>
        <fullName evidence="2">Uncharacterized protein</fullName>
    </submittedName>
</protein>
<evidence type="ECO:0000256" key="1">
    <source>
        <dbReference type="SAM" id="MobiDB-lite"/>
    </source>
</evidence>
<gene>
    <name evidence="2" type="ORF">SLEP1_g31733</name>
</gene>
<dbReference type="AlphaFoldDB" id="A0AAV5KAS4"/>
<accession>A0AAV5KAS4</accession>